<dbReference type="GO" id="GO:0006637">
    <property type="term" value="P:acyl-CoA metabolic process"/>
    <property type="evidence" value="ECO:0007669"/>
    <property type="project" value="InterPro"/>
</dbReference>
<organism evidence="5 6">
    <name type="scientific">Rhizodiscina lignyota</name>
    <dbReference type="NCBI Taxonomy" id="1504668"/>
    <lineage>
        <taxon>Eukaryota</taxon>
        <taxon>Fungi</taxon>
        <taxon>Dikarya</taxon>
        <taxon>Ascomycota</taxon>
        <taxon>Pezizomycotina</taxon>
        <taxon>Dothideomycetes</taxon>
        <taxon>Pleosporomycetidae</taxon>
        <taxon>Aulographales</taxon>
        <taxon>Rhizodiscinaceae</taxon>
        <taxon>Rhizodiscina</taxon>
    </lineage>
</organism>
<keyword evidence="6" id="KW-1185">Reference proteome</keyword>
<evidence type="ECO:0000259" key="3">
    <source>
        <dbReference type="Pfam" id="PF13622"/>
    </source>
</evidence>
<dbReference type="Proteomes" id="UP000799772">
    <property type="component" value="Unassembled WGS sequence"/>
</dbReference>
<evidence type="ECO:0000259" key="4">
    <source>
        <dbReference type="Pfam" id="PF20789"/>
    </source>
</evidence>
<reference evidence="5" key="1">
    <citation type="journal article" date="2020" name="Stud. Mycol.">
        <title>101 Dothideomycetes genomes: a test case for predicting lifestyles and emergence of pathogens.</title>
        <authorList>
            <person name="Haridas S."/>
            <person name="Albert R."/>
            <person name="Binder M."/>
            <person name="Bloem J."/>
            <person name="Labutti K."/>
            <person name="Salamov A."/>
            <person name="Andreopoulos B."/>
            <person name="Baker S."/>
            <person name="Barry K."/>
            <person name="Bills G."/>
            <person name="Bluhm B."/>
            <person name="Cannon C."/>
            <person name="Castanera R."/>
            <person name="Culley D."/>
            <person name="Daum C."/>
            <person name="Ezra D."/>
            <person name="Gonzalez J."/>
            <person name="Henrissat B."/>
            <person name="Kuo A."/>
            <person name="Liang C."/>
            <person name="Lipzen A."/>
            <person name="Lutzoni F."/>
            <person name="Magnuson J."/>
            <person name="Mondo S."/>
            <person name="Nolan M."/>
            <person name="Ohm R."/>
            <person name="Pangilinan J."/>
            <person name="Park H.-J."/>
            <person name="Ramirez L."/>
            <person name="Alfaro M."/>
            <person name="Sun H."/>
            <person name="Tritt A."/>
            <person name="Yoshinaga Y."/>
            <person name="Zwiers L.-H."/>
            <person name="Turgeon B."/>
            <person name="Goodwin S."/>
            <person name="Spatafora J."/>
            <person name="Crous P."/>
            <person name="Grigoriev I."/>
        </authorList>
    </citation>
    <scope>NUCLEOTIDE SEQUENCE</scope>
    <source>
        <strain evidence="5">CBS 133067</strain>
    </source>
</reference>
<name>A0A9P4IIW6_9PEZI</name>
<dbReference type="Pfam" id="PF13622">
    <property type="entry name" value="4HBT_3"/>
    <property type="match status" value="1"/>
</dbReference>
<proteinExistence type="inferred from homology"/>
<dbReference type="Pfam" id="PF20789">
    <property type="entry name" value="4HBT_3C"/>
    <property type="match status" value="1"/>
</dbReference>
<dbReference type="InterPro" id="IPR049449">
    <property type="entry name" value="TesB_ACOT8-like_N"/>
</dbReference>
<keyword evidence="2" id="KW-0378">Hydrolase</keyword>
<dbReference type="InterPro" id="IPR049450">
    <property type="entry name" value="ACOT8-like_C"/>
</dbReference>
<dbReference type="CDD" id="cd03445">
    <property type="entry name" value="Thioesterase_II_repeat2"/>
    <property type="match status" value="1"/>
</dbReference>
<feature type="domain" description="Acyl-CoA thioesterase-like C-terminal" evidence="4">
    <location>
        <begin position="185"/>
        <end position="327"/>
    </location>
</feature>
<accession>A0A9P4IIW6</accession>
<evidence type="ECO:0000313" key="6">
    <source>
        <dbReference type="Proteomes" id="UP000799772"/>
    </source>
</evidence>
<dbReference type="GO" id="GO:0009062">
    <property type="term" value="P:fatty acid catabolic process"/>
    <property type="evidence" value="ECO:0007669"/>
    <property type="project" value="TreeGrafter"/>
</dbReference>
<dbReference type="EMBL" id="ML978122">
    <property type="protein sequence ID" value="KAF2102395.1"/>
    <property type="molecule type" value="Genomic_DNA"/>
</dbReference>
<dbReference type="GO" id="GO:0047617">
    <property type="term" value="F:fatty acyl-CoA hydrolase activity"/>
    <property type="evidence" value="ECO:0007669"/>
    <property type="project" value="InterPro"/>
</dbReference>
<dbReference type="PANTHER" id="PTHR11066">
    <property type="entry name" value="ACYL-COA THIOESTERASE"/>
    <property type="match status" value="1"/>
</dbReference>
<dbReference type="SUPFAM" id="SSF54637">
    <property type="entry name" value="Thioesterase/thiol ester dehydrase-isomerase"/>
    <property type="match status" value="2"/>
</dbReference>
<dbReference type="OrthoDB" id="68328at2759"/>
<dbReference type="GO" id="GO:0005782">
    <property type="term" value="C:peroxisomal matrix"/>
    <property type="evidence" value="ECO:0007669"/>
    <property type="project" value="UniProtKB-SubCell"/>
</dbReference>
<dbReference type="InterPro" id="IPR003703">
    <property type="entry name" value="Acyl_CoA_thio"/>
</dbReference>
<comment type="similarity">
    <text evidence="1">Belongs to the C/M/P thioester hydrolase family.</text>
</comment>
<dbReference type="InterPro" id="IPR042171">
    <property type="entry name" value="Acyl-CoA_hotdog"/>
</dbReference>
<dbReference type="AlphaFoldDB" id="A0A9P4IIW6"/>
<comment type="caution">
    <text evidence="5">The sequence shown here is derived from an EMBL/GenBank/DDBJ whole genome shotgun (WGS) entry which is preliminary data.</text>
</comment>
<dbReference type="CDD" id="cd03444">
    <property type="entry name" value="Thioesterase_II_repeat1"/>
    <property type="match status" value="1"/>
</dbReference>
<evidence type="ECO:0000256" key="1">
    <source>
        <dbReference type="ARBA" id="ARBA00006538"/>
    </source>
</evidence>
<dbReference type="Gene3D" id="2.40.160.210">
    <property type="entry name" value="Acyl-CoA thioesterase, double hotdog domain"/>
    <property type="match status" value="1"/>
</dbReference>
<feature type="domain" description="Acyl-CoA thioesterase-like N-terminal HotDog" evidence="3">
    <location>
        <begin position="46"/>
        <end position="125"/>
    </location>
</feature>
<dbReference type="PANTHER" id="PTHR11066:SF64">
    <property type="entry name" value="ACYL-COA THIOESTERASE (AFU_ORTHOLOGUE AFUA_1G12060)"/>
    <property type="match status" value="1"/>
</dbReference>
<protein>
    <submittedName>
        <fullName evidence="5">Thioesterase/thiol ester dehydrase-isomerase</fullName>
    </submittedName>
</protein>
<sequence>MADDPDPYASPWNGNQYRPFTELMALEKLDDWTFRSIAKPFSPSDATAAYGGHVYAQAVYAASKTVNADLVVCNVTGIFTLPANTNQPLTYHIRRIRDGGMFATRLVDVIQREDKGICFSCTATFKREEADHLNLQERANLSEKYITVLKGKNPEDHEECPGVDSPWFWQNLKDHEYKNNPKFPGLHCTKVDMRAYNEPRPLLERRQLQYYAVMGDMPSLRQDPNLHACTHLYASDRNSLFSVTNMLDVGDDYMQMASLSHTVILHVNPDGMNAVKRQAAGKPGTGKKWFCQEAWATRNAVGRTLHESKIWDDEGVHIATTIQDGLVRLGPGTRGERMREDFERVMRERESGSKGKL</sequence>
<evidence type="ECO:0000313" key="5">
    <source>
        <dbReference type="EMBL" id="KAF2102395.1"/>
    </source>
</evidence>
<dbReference type="InterPro" id="IPR029069">
    <property type="entry name" value="HotDog_dom_sf"/>
</dbReference>
<evidence type="ECO:0000256" key="2">
    <source>
        <dbReference type="ARBA" id="ARBA00022801"/>
    </source>
</evidence>
<gene>
    <name evidence="5" type="ORF">NA57DRAFT_33414</name>
</gene>